<evidence type="ECO:0000313" key="2">
    <source>
        <dbReference type="EMBL" id="GAE03149.1"/>
    </source>
</evidence>
<dbReference type="Proteomes" id="UP000054164">
    <property type="component" value="Unassembled WGS sequence"/>
</dbReference>
<reference evidence="2" key="1">
    <citation type="submission" date="2013-10" db="EMBL/GenBank/DDBJ databases">
        <title>Draft genome sequence of Clostridium botulinum type B strain Osaka05.</title>
        <authorList>
            <person name="Sakaguchi Y."/>
            <person name="Hosomi K."/>
            <person name="Uchiyama J."/>
            <person name="Ogura Y."/>
            <person name="Sakaguchi M."/>
            <person name="Kohda T."/>
            <person name="Mukamoto M."/>
            <person name="Misawa N."/>
            <person name="Matsuzaki S."/>
            <person name="Hayashi T."/>
            <person name="Kozaki S."/>
        </authorList>
    </citation>
    <scope>NUCLEOTIDE SEQUENCE</scope>
    <source>
        <strain evidence="2">Osaka05</strain>
    </source>
</reference>
<organism evidence="2">
    <name type="scientific">Clostridium botulinum B str. Osaka05</name>
    <dbReference type="NCBI Taxonomy" id="1407017"/>
    <lineage>
        <taxon>Bacteria</taxon>
        <taxon>Bacillati</taxon>
        <taxon>Bacillota</taxon>
        <taxon>Clostridia</taxon>
        <taxon>Eubacteriales</taxon>
        <taxon>Clostridiaceae</taxon>
        <taxon>Clostridium</taxon>
    </lineage>
</organism>
<dbReference type="Gene3D" id="3.40.50.150">
    <property type="entry name" value="Vaccinia Virus protein VP39"/>
    <property type="match status" value="1"/>
</dbReference>
<sequence length="416" mass="47858">MRKRDIKVFQAHNKSLTIKVDNILLHSAYHPEKVCEKFIENNKDIYINKKNVVVYGIGLGYQIQALLNRVSDDTMINVFDVDKEIYNIGKNYGTYKNFINDRRVNLHIGDSDEFFYNLKLNLQEVEDILIYTPSLKILSEEYSNIKTIFRNFKMAKIGINEFKDIMEENYNSNLKEAHFTMRDFCNTYNLKDEKIIIAASGPSLDENIEKLKRLQGNIKIFSVGSALRTLMSNGITPYMICIIDPSELVYNQIKGFENLDIPLCFLKTASRWAVSKYNGPKYMFHNDENDINDIVINTGKTVAIPTMDIAVKGGAREVILIGQDLAFINNKSHTEYINESYKGANITNEVKGDTFLYKKVEGVKGDILYTRSEYLNFKHFIELEIESNPQVSFINCSSGAKIKGTKYMDLEEINFV</sequence>
<dbReference type="PANTHER" id="PTHR41786">
    <property type="entry name" value="MOTILITY ACCESSORY FACTOR MAF"/>
    <property type="match status" value="1"/>
</dbReference>
<dbReference type="InterPro" id="IPR029063">
    <property type="entry name" value="SAM-dependent_MTases_sf"/>
</dbReference>
<dbReference type="HOGENOM" id="CLU_026503_0_1_9"/>
<feature type="domain" description="6-hydroxymethylpterin diphosphokinase MptE-like" evidence="1">
    <location>
        <begin position="169"/>
        <end position="329"/>
    </location>
</feature>
<evidence type="ECO:0000259" key="1">
    <source>
        <dbReference type="Pfam" id="PF01973"/>
    </source>
</evidence>
<gene>
    <name evidence="2" type="ORF">CBO05C_2839</name>
</gene>
<protein>
    <recommendedName>
        <fullName evidence="1">6-hydroxymethylpterin diphosphokinase MptE-like domain-containing protein</fullName>
    </recommendedName>
</protein>
<proteinExistence type="predicted"/>
<dbReference type="EMBL" id="DF384213">
    <property type="protein sequence ID" value="GAE03149.1"/>
    <property type="molecule type" value="Genomic_DNA"/>
</dbReference>
<dbReference type="AlphaFoldDB" id="A0A0S6U469"/>
<dbReference type="PANTHER" id="PTHR41786:SF1">
    <property type="entry name" value="6-HYDROXYMETHYLPTERIN DIPHOSPHOKINASE MPTE-LIKE DOMAIN-CONTAINING PROTEIN"/>
    <property type="match status" value="1"/>
</dbReference>
<accession>A0A0S6U469</accession>
<name>A0A0S6U469_CLOBO</name>
<dbReference type="RefSeq" id="WP_030036023.1">
    <property type="nucleotide sequence ID" value="NZ_DF384213.1"/>
</dbReference>
<dbReference type="Pfam" id="PF01973">
    <property type="entry name" value="MptE-like"/>
    <property type="match status" value="1"/>
</dbReference>
<dbReference type="InterPro" id="IPR002826">
    <property type="entry name" value="MptE-like"/>
</dbReference>